<dbReference type="InterPro" id="IPR045692">
    <property type="entry name" value="DUF6057"/>
</dbReference>
<sequence>MKKQLVFNRPVWIFLLFLVGNFLFINLNFRYWFHFMEQFMMFQTTSVYWKELAAQLGGWNEYIAEYLTQAFSFTSGPAFLVTALSGLIALLFYRYQQACCGKASMGISILPLFLFWLFPSETIVPMLVLLWALAGTVVCQSVSDWKVRWGIGVLLVPLLYYVAVPAQFLYVVLLLLHEWMQAGKGKPYLYSGILLGWAFLLPLVVMRLWLVIPMREAWIGKYMYHPEYPVPQSFWLIFLSFPVLTLVDRLCAKWRERIPPKQWLVVTECVLWAGLMAALIVLRKDPMRQAYQYDYYARNGAWDKIVVHAEKEGVHDFDALVYVNLALSYTGRQTTDLMKFPQVGETGFIPHDPRTRLGLIQASEVAWQVGQVNAAQRFAFVGVLSSQRCVQPRLMKRLVETYLVNGEYRAAEKYIRILEHTPRYKVWAAEQRQYLGEKESQSSGLIQAKRAFLPVTDNPFDLTKTLPSALAFLIDDHSDNQAAFDYGMCYLLVYKNLSAFMHYMPLYKERHQSFPKLYQEAICLYYASKGKLAEAAKDYPIDAEVTGRMQQFLKTARSLSVTNLKQLYGDTYYYYTEFMPTPKQ</sequence>
<accession>A0ABZ2IM35</accession>
<dbReference type="Proteomes" id="UP001320603">
    <property type="component" value="Chromosome"/>
</dbReference>
<feature type="transmembrane region" description="Helical" evidence="1">
    <location>
        <begin position="76"/>
        <end position="95"/>
    </location>
</feature>
<evidence type="ECO:0000313" key="2">
    <source>
        <dbReference type="EMBL" id="WWV67069.1"/>
    </source>
</evidence>
<keyword evidence="1" id="KW-0472">Membrane</keyword>
<feature type="transmembrane region" description="Helical" evidence="1">
    <location>
        <begin position="107"/>
        <end position="134"/>
    </location>
</feature>
<dbReference type="Pfam" id="PF19529">
    <property type="entry name" value="DUF6057"/>
    <property type="match status" value="1"/>
</dbReference>
<feature type="transmembrane region" description="Helical" evidence="1">
    <location>
        <begin position="154"/>
        <end position="176"/>
    </location>
</feature>
<proteinExistence type="predicted"/>
<organism evidence="2 3">
    <name type="scientific">Parabacteroides absconsus</name>
    <dbReference type="NCBI Taxonomy" id="2951805"/>
    <lineage>
        <taxon>Bacteria</taxon>
        <taxon>Pseudomonadati</taxon>
        <taxon>Bacteroidota</taxon>
        <taxon>Bacteroidia</taxon>
        <taxon>Bacteroidales</taxon>
        <taxon>Tannerellaceae</taxon>
        <taxon>Parabacteroides</taxon>
    </lineage>
</organism>
<feature type="transmembrane region" description="Helical" evidence="1">
    <location>
        <begin position="188"/>
        <end position="212"/>
    </location>
</feature>
<feature type="transmembrane region" description="Helical" evidence="1">
    <location>
        <begin position="12"/>
        <end position="33"/>
    </location>
</feature>
<reference evidence="2 3" key="1">
    <citation type="submission" date="2024-02" db="EMBL/GenBank/DDBJ databases">
        <title>Whole genome sequencing of Parabacteroides sp. AD58.</title>
        <authorList>
            <person name="Chaplin A.V."/>
            <person name="Pikina A.P."/>
            <person name="Sokolova S.R."/>
            <person name="Korostin D.O."/>
            <person name="Efimov B.A."/>
        </authorList>
    </citation>
    <scope>NUCLEOTIDE SEQUENCE [LARGE SCALE GENOMIC DNA]</scope>
    <source>
        <strain evidence="2 3">AD58</strain>
    </source>
</reference>
<feature type="transmembrane region" description="Helical" evidence="1">
    <location>
        <begin position="263"/>
        <end position="282"/>
    </location>
</feature>
<evidence type="ECO:0000256" key="1">
    <source>
        <dbReference type="SAM" id="Phobius"/>
    </source>
</evidence>
<gene>
    <name evidence="2" type="ORF">NEE14_003500</name>
</gene>
<protein>
    <submittedName>
        <fullName evidence="2">DUF6057 family protein</fullName>
    </submittedName>
</protein>
<dbReference type="RefSeq" id="WP_251966457.1">
    <property type="nucleotide sequence ID" value="NZ_CP146284.1"/>
</dbReference>
<feature type="transmembrane region" description="Helical" evidence="1">
    <location>
        <begin position="232"/>
        <end position="251"/>
    </location>
</feature>
<keyword evidence="1" id="KW-0812">Transmembrane</keyword>
<keyword evidence="3" id="KW-1185">Reference proteome</keyword>
<name>A0ABZ2IM35_9BACT</name>
<keyword evidence="1" id="KW-1133">Transmembrane helix</keyword>
<dbReference type="EMBL" id="CP146284">
    <property type="protein sequence ID" value="WWV67069.1"/>
    <property type="molecule type" value="Genomic_DNA"/>
</dbReference>
<evidence type="ECO:0000313" key="3">
    <source>
        <dbReference type="Proteomes" id="UP001320603"/>
    </source>
</evidence>